<feature type="region of interest" description="Disordered" evidence="3">
    <location>
        <begin position="1"/>
        <end position="22"/>
    </location>
</feature>
<dbReference type="SUPFAM" id="SSF56003">
    <property type="entry name" value="Molybdenum cofactor-binding domain"/>
    <property type="match status" value="1"/>
</dbReference>
<dbReference type="Gene3D" id="3.90.1170.50">
    <property type="entry name" value="Aldehyde oxidase/xanthine dehydrogenase, a/b hammerhead"/>
    <property type="match status" value="1"/>
</dbReference>
<evidence type="ECO:0000313" key="5">
    <source>
        <dbReference type="EMBL" id="MFD2026310.1"/>
    </source>
</evidence>
<dbReference type="Proteomes" id="UP001597338">
    <property type="component" value="Unassembled WGS sequence"/>
</dbReference>
<dbReference type="Gene3D" id="3.30.365.10">
    <property type="entry name" value="Aldehyde oxidase/xanthine dehydrogenase, molybdopterin binding domain"/>
    <property type="match status" value="4"/>
</dbReference>
<dbReference type="SUPFAM" id="SSF54665">
    <property type="entry name" value="CO dehydrogenase molybdoprotein N-domain-like"/>
    <property type="match status" value="1"/>
</dbReference>
<dbReference type="PANTHER" id="PTHR11908:SF132">
    <property type="entry name" value="ALDEHYDE OXIDASE 1-RELATED"/>
    <property type="match status" value="1"/>
</dbReference>
<dbReference type="InterPro" id="IPR000674">
    <property type="entry name" value="Ald_Oxase/Xan_DH_a/b"/>
</dbReference>
<dbReference type="InterPro" id="IPR046867">
    <property type="entry name" value="AldOxase/xan_DH_MoCoBD2"/>
</dbReference>
<name>A0ABW4V6V4_9MICO</name>
<organism evidence="5 6">
    <name type="scientific">Promicromonospora aerolata</name>
    <dbReference type="NCBI Taxonomy" id="195749"/>
    <lineage>
        <taxon>Bacteria</taxon>
        <taxon>Bacillati</taxon>
        <taxon>Actinomycetota</taxon>
        <taxon>Actinomycetes</taxon>
        <taxon>Micrococcales</taxon>
        <taxon>Promicromonosporaceae</taxon>
        <taxon>Promicromonospora</taxon>
    </lineage>
</organism>
<protein>
    <submittedName>
        <fullName evidence="5">Xanthine dehydrogenase family protein molybdopterin-binding subunit</fullName>
    </submittedName>
</protein>
<evidence type="ECO:0000313" key="6">
    <source>
        <dbReference type="Proteomes" id="UP001597338"/>
    </source>
</evidence>
<evidence type="ECO:0000259" key="4">
    <source>
        <dbReference type="SMART" id="SM01008"/>
    </source>
</evidence>
<evidence type="ECO:0000256" key="1">
    <source>
        <dbReference type="ARBA" id="ARBA00022505"/>
    </source>
</evidence>
<dbReference type="Pfam" id="PF20256">
    <property type="entry name" value="MoCoBD_2"/>
    <property type="match status" value="1"/>
</dbReference>
<dbReference type="InterPro" id="IPR008274">
    <property type="entry name" value="AldOxase/xan_DH_MoCoBD1"/>
</dbReference>
<dbReference type="Pfam" id="PF01315">
    <property type="entry name" value="Ald_Xan_dh_C"/>
    <property type="match status" value="1"/>
</dbReference>
<feature type="compositionally biased region" description="Low complexity" evidence="3">
    <location>
        <begin position="1"/>
        <end position="12"/>
    </location>
</feature>
<evidence type="ECO:0000256" key="2">
    <source>
        <dbReference type="ARBA" id="ARBA00023002"/>
    </source>
</evidence>
<reference evidence="6" key="1">
    <citation type="journal article" date="2019" name="Int. J. Syst. Evol. Microbiol.">
        <title>The Global Catalogue of Microorganisms (GCM) 10K type strain sequencing project: providing services to taxonomists for standard genome sequencing and annotation.</title>
        <authorList>
            <consortium name="The Broad Institute Genomics Platform"/>
            <consortium name="The Broad Institute Genome Sequencing Center for Infectious Disease"/>
            <person name="Wu L."/>
            <person name="Ma J."/>
        </authorList>
    </citation>
    <scope>NUCLEOTIDE SEQUENCE [LARGE SCALE GENOMIC DNA]</scope>
    <source>
        <strain evidence="6">CCM 7043</strain>
    </source>
</reference>
<sequence length="748" mass="80902">MTPQPAQQPQTAVGSPRSRVDGRLKVTGQARFAADHGRADGLEGTAHAVLVDATVGRGTITGIDARAALAVPDVLAVIHHGNAPRLPYRDNTFPDSIHPPGERLRAFQDDQVRFFGQPVAVAVATTPEAARHAARLVEVAYDAQPPRLDLATAPAHEPDVYERGDAATALSSAPVRLEMTYRMARNHHNAMEPHAIVARWDGNRLTVWEKTQWVADPRNELAAVFGIPQAAVRCYSRFVGGAFGNSGRTWVHSVAAALAAREVGRPVKLVLSRRQVYFGVGFRPAYEYGVRLGSERDGRLTAVVHDVRGETSRYERHSDDLALGRMLYDTPNFRQEVRLVPLDVNTPTWMRGPGWSTTATALETSLDELAHELGIDPIELRIRNEPADDPATGQPFSTRRLHECYATGMREFGWHRRSPRPRAVREGDWLIGMGMAAGAYPAESAPAQAHARLDADGTAVVRSASSDMGPGTTTSMAQVAADALGLPMWGVEFQLGDSTMPPAPVHALAWTMASVGSAVQATCDRLRRKAIALAVSDARSPLHGVPVDGVVVRRGWLHIREDPRRGETYQQLLARNGRTHLEAIGGYEPPGEMRYSMYAYSAIFAEVAVDARLGIVRVRRMLGVFDAGRIVNPKLADSQALGGMIGGLGQALLEHTVTDSVDGRIMNANLADYLVPTNADVTDIRAIYVDGVDNEAAPIGVKGLGEVVQVGVAPAIANAVFNATGRRVRDLPITPEALLPRSRAARPR</sequence>
<gene>
    <name evidence="5" type="ORF">ACFSL2_12400</name>
</gene>
<dbReference type="InterPro" id="IPR036856">
    <property type="entry name" value="Ald_Oxase/Xan_DH_a/b_sf"/>
</dbReference>
<accession>A0ABW4V6V4</accession>
<dbReference type="Pfam" id="PF02738">
    <property type="entry name" value="MoCoBD_1"/>
    <property type="match status" value="1"/>
</dbReference>
<keyword evidence="2" id="KW-0560">Oxidoreductase</keyword>
<comment type="caution">
    <text evidence="5">The sequence shown here is derived from an EMBL/GenBank/DDBJ whole genome shotgun (WGS) entry which is preliminary data.</text>
</comment>
<keyword evidence="1" id="KW-0500">Molybdenum</keyword>
<evidence type="ECO:0000256" key="3">
    <source>
        <dbReference type="SAM" id="MobiDB-lite"/>
    </source>
</evidence>
<dbReference type="SMART" id="SM01008">
    <property type="entry name" value="Ald_Xan_dh_C"/>
    <property type="match status" value="1"/>
</dbReference>
<feature type="domain" description="Aldehyde oxidase/xanthine dehydrogenase a/b hammerhead" evidence="4">
    <location>
        <begin position="27"/>
        <end position="145"/>
    </location>
</feature>
<dbReference type="InterPro" id="IPR037165">
    <property type="entry name" value="AldOxase/xan_DH_Mopterin-bd_sf"/>
</dbReference>
<keyword evidence="6" id="KW-1185">Reference proteome</keyword>
<proteinExistence type="predicted"/>
<dbReference type="InterPro" id="IPR016208">
    <property type="entry name" value="Ald_Oxase/xanthine_DH-like"/>
</dbReference>
<dbReference type="EMBL" id="JBHUHF010000001">
    <property type="protein sequence ID" value="MFD2026310.1"/>
    <property type="molecule type" value="Genomic_DNA"/>
</dbReference>
<dbReference type="RefSeq" id="WP_377198154.1">
    <property type="nucleotide sequence ID" value="NZ_JBHUHF010000001.1"/>
</dbReference>
<dbReference type="PANTHER" id="PTHR11908">
    <property type="entry name" value="XANTHINE DEHYDROGENASE"/>
    <property type="match status" value="1"/>
</dbReference>